<sequence>MVGEIVAKVKIDLQNKCLEIEGEEAFIADIFSETQKLFMNDLEALAVDKSSIVTKRQHKNGVLKESYTIIKNIDFNEPKSLKSFYSSKKPQSALEKNAIFIYYLDKIASIKNINLNHIYTCYKEVGEKLPQALKQSLADTSSKKGWIDTKSMSDIKITIKGESLVEHELV</sequence>
<dbReference type="KEGG" id="bbgw:UT28_C0001G0557"/>
<name>A0A0G4B336_9BACT</name>
<dbReference type="GO" id="GO:0019171">
    <property type="term" value="F:(3R)-hydroxyacyl-[acyl-carrier-protein] dehydratase activity"/>
    <property type="evidence" value="ECO:0007669"/>
    <property type="project" value="UniProtKB-EC"/>
</dbReference>
<accession>A0A0G4B336</accession>
<organism evidence="1 2">
    <name type="scientific">Berkelbacteria bacterium GW2011_GWE1_39_12</name>
    <dbReference type="NCBI Taxonomy" id="1618337"/>
    <lineage>
        <taxon>Bacteria</taxon>
        <taxon>Candidatus Berkelbacteria</taxon>
    </lineage>
</organism>
<protein>
    <submittedName>
        <fullName evidence="1">3-hydroxydecanoyl-ACP dehydratase</fullName>
        <ecNumber evidence="1">4.2.1.59</ecNumber>
    </submittedName>
</protein>
<gene>
    <name evidence="1" type="ORF">UT28_C0001G0557</name>
</gene>
<evidence type="ECO:0000313" key="1">
    <source>
        <dbReference type="EMBL" id="AKM82361.1"/>
    </source>
</evidence>
<proteinExistence type="predicted"/>
<dbReference type="STRING" id="1618337.UT28_C0001G0557"/>
<reference evidence="1 2" key="1">
    <citation type="journal article" date="2015" name="Nature">
        <title>rRNA introns, odd ribosomes, and small enigmatic genomes across a large radiation of phyla.</title>
        <authorList>
            <person name="Brown C.T."/>
            <person name="Hug L.A."/>
            <person name="Thomas B.C."/>
            <person name="Sharon I."/>
            <person name="Castelle C.J."/>
            <person name="Singh A."/>
            <person name="Wilkins M.J."/>
            <person name="Williams K.H."/>
            <person name="Banfield J.F."/>
        </authorList>
    </citation>
    <scope>NUCLEOTIDE SEQUENCE [LARGE SCALE GENOMIC DNA]</scope>
</reference>
<keyword evidence="1" id="KW-0456">Lyase</keyword>
<dbReference type="Proteomes" id="UP000035648">
    <property type="component" value="Chromosome"/>
</dbReference>
<dbReference type="AlphaFoldDB" id="A0A0G4B336"/>
<evidence type="ECO:0000313" key="2">
    <source>
        <dbReference type="Proteomes" id="UP000035648"/>
    </source>
</evidence>
<dbReference type="EMBL" id="CP011213">
    <property type="protein sequence ID" value="AKM82361.1"/>
    <property type="molecule type" value="Genomic_DNA"/>
</dbReference>
<dbReference type="EC" id="4.2.1.59" evidence="1"/>